<dbReference type="RefSeq" id="WP_323296274.1">
    <property type="nucleotide sequence ID" value="NZ_JAYFUM010000008.1"/>
</dbReference>
<protein>
    <submittedName>
        <fullName evidence="3">Porin family protein</fullName>
    </submittedName>
</protein>
<organism evidence="3 4">
    <name type="scientific">Arcicella rigui</name>
    <dbReference type="NCBI Taxonomy" id="797020"/>
    <lineage>
        <taxon>Bacteria</taxon>
        <taxon>Pseudomonadati</taxon>
        <taxon>Bacteroidota</taxon>
        <taxon>Cytophagia</taxon>
        <taxon>Cytophagales</taxon>
        <taxon>Flectobacillaceae</taxon>
        <taxon>Arcicella</taxon>
    </lineage>
</organism>
<feature type="domain" description="Outer membrane protein beta-barrel" evidence="2">
    <location>
        <begin position="19"/>
        <end position="179"/>
    </location>
</feature>
<comment type="caution">
    <text evidence="3">The sequence shown here is derived from an EMBL/GenBank/DDBJ whole genome shotgun (WGS) entry which is preliminary data.</text>
</comment>
<evidence type="ECO:0000259" key="2">
    <source>
        <dbReference type="Pfam" id="PF13568"/>
    </source>
</evidence>
<reference evidence="3 4" key="1">
    <citation type="submission" date="2023-12" db="EMBL/GenBank/DDBJ databases">
        <title>Novel species of the genus Arcicella isolated from rivers.</title>
        <authorList>
            <person name="Lu H."/>
        </authorList>
    </citation>
    <scope>NUCLEOTIDE SEQUENCE [LARGE SCALE GENOMIC DNA]</scope>
    <source>
        <strain evidence="3 4">KCTC 23307</strain>
    </source>
</reference>
<feature type="signal peptide" evidence="1">
    <location>
        <begin position="1"/>
        <end position="20"/>
    </location>
</feature>
<evidence type="ECO:0000313" key="3">
    <source>
        <dbReference type="EMBL" id="MEA5139113.1"/>
    </source>
</evidence>
<evidence type="ECO:0000256" key="1">
    <source>
        <dbReference type="SAM" id="SignalP"/>
    </source>
</evidence>
<proteinExistence type="predicted"/>
<dbReference type="InterPro" id="IPR025665">
    <property type="entry name" value="Beta-barrel_OMP_2"/>
</dbReference>
<gene>
    <name evidence="3" type="ORF">VB248_08210</name>
</gene>
<evidence type="ECO:0000313" key="4">
    <source>
        <dbReference type="Proteomes" id="UP001302949"/>
    </source>
</evidence>
<keyword evidence="1" id="KW-0732">Signal</keyword>
<dbReference type="Proteomes" id="UP001302949">
    <property type="component" value="Unassembled WGS sequence"/>
</dbReference>
<accession>A0ABU5Q8E3</accession>
<sequence length="209" mass="23090">MKKITLLLAVMTVFTANIFAQETNQKFNLGIKAGGNFSNIYDTQGDSFTADGKLGFAGGVFMSIPIIKFIGIQPEVLFSQKGFKGKGVLLGSSYDLTRTTSYIDIPILLAIKPINMLTILAGPQFSFLLKEKNVFQNSLASVEQEEVFKNDNVRKNIMGFTGGLDLNFQSITLGLRANYDYQTNNGDGTSSTPRYKNAWYQATIGFRFL</sequence>
<dbReference type="Pfam" id="PF13568">
    <property type="entry name" value="OMP_b-brl_2"/>
    <property type="match status" value="1"/>
</dbReference>
<feature type="chain" id="PRO_5045214477" evidence="1">
    <location>
        <begin position="21"/>
        <end position="209"/>
    </location>
</feature>
<name>A0ABU5Q8E3_9BACT</name>
<keyword evidence="4" id="KW-1185">Reference proteome</keyword>
<dbReference type="EMBL" id="JAYFUM010000008">
    <property type="protein sequence ID" value="MEA5139113.1"/>
    <property type="molecule type" value="Genomic_DNA"/>
</dbReference>